<dbReference type="GO" id="GO:0031929">
    <property type="term" value="P:TOR signaling"/>
    <property type="evidence" value="ECO:0007669"/>
    <property type="project" value="InterPro"/>
</dbReference>
<organism evidence="2 3">
    <name type="scientific">Sphaeroforma arctica JP610</name>
    <dbReference type="NCBI Taxonomy" id="667725"/>
    <lineage>
        <taxon>Eukaryota</taxon>
        <taxon>Ichthyosporea</taxon>
        <taxon>Ichthyophonida</taxon>
        <taxon>Sphaeroforma</taxon>
    </lineage>
</organism>
<dbReference type="PANTHER" id="PTHR12848:SF16">
    <property type="entry name" value="REGULATORY-ASSOCIATED PROTEIN OF MTOR"/>
    <property type="match status" value="1"/>
</dbReference>
<dbReference type="GO" id="GO:0071230">
    <property type="term" value="P:cellular response to amino acid stimulus"/>
    <property type="evidence" value="ECO:0007669"/>
    <property type="project" value="TreeGrafter"/>
</dbReference>
<dbReference type="InterPro" id="IPR016024">
    <property type="entry name" value="ARM-type_fold"/>
</dbReference>
<dbReference type="GO" id="GO:0010506">
    <property type="term" value="P:regulation of autophagy"/>
    <property type="evidence" value="ECO:0007669"/>
    <property type="project" value="TreeGrafter"/>
</dbReference>
<gene>
    <name evidence="2" type="ORF">SARC_11540</name>
</gene>
<dbReference type="GeneID" id="25912044"/>
<dbReference type="GO" id="GO:0005737">
    <property type="term" value="C:cytoplasm"/>
    <property type="evidence" value="ECO:0007669"/>
    <property type="project" value="TreeGrafter"/>
</dbReference>
<dbReference type="Gene3D" id="1.25.10.10">
    <property type="entry name" value="Leucine-rich Repeat Variant"/>
    <property type="match status" value="1"/>
</dbReference>
<protein>
    <submittedName>
        <fullName evidence="2">Uncharacterized protein</fullName>
    </submittedName>
</protein>
<dbReference type="PANTHER" id="PTHR12848">
    <property type="entry name" value="REGULATORY-ASSOCIATED PROTEIN OF MTOR"/>
    <property type="match status" value="1"/>
</dbReference>
<dbReference type="GO" id="GO:0030307">
    <property type="term" value="P:positive regulation of cell growth"/>
    <property type="evidence" value="ECO:0007669"/>
    <property type="project" value="TreeGrafter"/>
</dbReference>
<feature type="compositionally biased region" description="Polar residues" evidence="1">
    <location>
        <begin position="589"/>
        <end position="616"/>
    </location>
</feature>
<accession>A0A0L0FGN6</accession>
<dbReference type="Proteomes" id="UP000054560">
    <property type="component" value="Unassembled WGS sequence"/>
</dbReference>
<feature type="region of interest" description="Disordered" evidence="1">
    <location>
        <begin position="743"/>
        <end position="764"/>
    </location>
</feature>
<feature type="compositionally biased region" description="Basic and acidic residues" evidence="1">
    <location>
        <begin position="443"/>
        <end position="463"/>
    </location>
</feature>
<sequence length="791" mass="85258">QERDPPEQLPIVLQVLLSQAHRLRALQLLQEFLDLGAWAVNLALSVGIFPYVLKLLQSPDLSIRSILCFIWTKVLMVDKSCQHDISKEGGEAYFIEILCDAGTPMRVRAMAAFCLSAIVDNNPVGQKACIRQGNDLIWKINRLLLQRVVLELDAHARKWICLCAAKVWEEVEIAKELAFNERAHETMCALLFDPDPEVRAAAALAAGCLIRKVDDRSGTADRDMGGNQETSQGPHDGNAQRESGGGGGGSSGLRGDGYNEAECYAFICESLVAAARDSSCLVRKEAAIALHTLLLSYHSDFVIAGHQRAARVAMNNGIIYRTGLSQAHVYSDGDDPRRRSGSTDTNGTVGTHETNRTETSLSTSSNGLVSLSSQLQVLDLASRTGLGNHYSTSDSTSARGGARRDTGPGQRTRKQDSTSNASTGTGTSASISVTVTHPEYSTEDNHAGGRDYSDRRHGGRHDSVNTTSRQSSLATSASESDGGLTWDGERERSLSSISGSAGATHEYGQYPHEYAQEREQVHVIPFELAWDELVVLSDDPYPEIVLLAQTIMDDLRTPGFERVRPVRFTAGFSGGRAHSSSMDDGFPQHAQSNTTTGSKLSAATRATTPKAQTAKRQLSSGSQSQGGMTNALVKSTSGLQKRSSAFSSTGDITKLIALEGSNALGYGNGYASGLRVMNSALSQSSINRLSQGGLTVDNLHASSRATSYDHLGPGGKAVLEPEETIKVDSEYYIRSCEYFRQPLLHPQRKKPPTPGSAGGGYGPNELRAQYIRTRNQSVLKKAIALEHFNPG</sequence>
<evidence type="ECO:0000313" key="3">
    <source>
        <dbReference type="Proteomes" id="UP000054560"/>
    </source>
</evidence>
<evidence type="ECO:0000313" key="2">
    <source>
        <dbReference type="EMBL" id="KNC75944.1"/>
    </source>
</evidence>
<feature type="region of interest" description="Disordered" evidence="1">
    <location>
        <begin position="217"/>
        <end position="252"/>
    </location>
</feature>
<dbReference type="STRING" id="667725.A0A0L0FGN6"/>
<dbReference type="InterPro" id="IPR004083">
    <property type="entry name" value="Raptor"/>
</dbReference>
<feature type="compositionally biased region" description="Low complexity" evidence="1">
    <location>
        <begin position="617"/>
        <end position="627"/>
    </location>
</feature>
<dbReference type="GO" id="GO:0009267">
    <property type="term" value="P:cellular response to starvation"/>
    <property type="evidence" value="ECO:0007669"/>
    <property type="project" value="TreeGrafter"/>
</dbReference>
<keyword evidence="3" id="KW-1185">Reference proteome</keyword>
<dbReference type="InterPro" id="IPR011989">
    <property type="entry name" value="ARM-like"/>
</dbReference>
<feature type="non-terminal residue" evidence="2">
    <location>
        <position position="791"/>
    </location>
</feature>
<dbReference type="GO" id="GO:0031931">
    <property type="term" value="C:TORC1 complex"/>
    <property type="evidence" value="ECO:0007669"/>
    <property type="project" value="InterPro"/>
</dbReference>
<reference evidence="2 3" key="1">
    <citation type="submission" date="2011-02" db="EMBL/GenBank/DDBJ databases">
        <title>The Genome Sequence of Sphaeroforma arctica JP610.</title>
        <authorList>
            <consortium name="The Broad Institute Genome Sequencing Platform"/>
            <person name="Russ C."/>
            <person name="Cuomo C."/>
            <person name="Young S.K."/>
            <person name="Zeng Q."/>
            <person name="Gargeya S."/>
            <person name="Alvarado L."/>
            <person name="Berlin A."/>
            <person name="Chapman S.B."/>
            <person name="Chen Z."/>
            <person name="Freedman E."/>
            <person name="Gellesch M."/>
            <person name="Goldberg J."/>
            <person name="Griggs A."/>
            <person name="Gujja S."/>
            <person name="Heilman E."/>
            <person name="Heiman D."/>
            <person name="Howarth C."/>
            <person name="Mehta T."/>
            <person name="Neiman D."/>
            <person name="Pearson M."/>
            <person name="Roberts A."/>
            <person name="Saif S."/>
            <person name="Shea T."/>
            <person name="Shenoy N."/>
            <person name="Sisk P."/>
            <person name="Stolte C."/>
            <person name="Sykes S."/>
            <person name="White J."/>
            <person name="Yandava C."/>
            <person name="Burger G."/>
            <person name="Gray M.W."/>
            <person name="Holland P.W.H."/>
            <person name="King N."/>
            <person name="Lang F.B.F."/>
            <person name="Roger A.J."/>
            <person name="Ruiz-Trillo I."/>
            <person name="Haas B."/>
            <person name="Nusbaum C."/>
            <person name="Birren B."/>
        </authorList>
    </citation>
    <scope>NUCLEOTIDE SEQUENCE [LARGE SCALE GENOMIC DNA]</scope>
    <source>
        <strain evidence="2 3">JP610</strain>
    </source>
</reference>
<feature type="non-terminal residue" evidence="2">
    <location>
        <position position="1"/>
    </location>
</feature>
<feature type="compositionally biased region" description="Polar residues" evidence="1">
    <location>
        <begin position="389"/>
        <end position="398"/>
    </location>
</feature>
<dbReference type="RefSeq" id="XP_014149846.1">
    <property type="nucleotide sequence ID" value="XM_014294371.1"/>
</dbReference>
<feature type="compositionally biased region" description="Gly residues" evidence="1">
    <location>
        <begin position="243"/>
        <end position="252"/>
    </location>
</feature>
<feature type="region of interest" description="Disordered" evidence="1">
    <location>
        <begin position="385"/>
        <end position="505"/>
    </location>
</feature>
<dbReference type="EMBL" id="KQ243338">
    <property type="protein sequence ID" value="KNC75944.1"/>
    <property type="molecule type" value="Genomic_DNA"/>
</dbReference>
<feature type="region of interest" description="Disordered" evidence="1">
    <location>
        <begin position="579"/>
        <end position="629"/>
    </location>
</feature>
<feature type="compositionally biased region" description="Polar residues" evidence="1">
    <location>
        <begin position="342"/>
        <end position="352"/>
    </location>
</feature>
<feature type="compositionally biased region" description="Polar residues" evidence="1">
    <location>
        <begin position="464"/>
        <end position="479"/>
    </location>
</feature>
<dbReference type="AlphaFoldDB" id="A0A0L0FGN6"/>
<dbReference type="OrthoDB" id="1705513at2759"/>
<name>A0A0L0FGN6_9EUKA</name>
<feature type="compositionally biased region" description="Low complexity" evidence="1">
    <location>
        <begin position="417"/>
        <end position="436"/>
    </location>
</feature>
<feature type="region of interest" description="Disordered" evidence="1">
    <location>
        <begin position="328"/>
        <end position="367"/>
    </location>
</feature>
<dbReference type="SUPFAM" id="SSF48371">
    <property type="entry name" value="ARM repeat"/>
    <property type="match status" value="1"/>
</dbReference>
<dbReference type="GO" id="GO:0030674">
    <property type="term" value="F:protein-macromolecule adaptor activity"/>
    <property type="evidence" value="ECO:0007669"/>
    <property type="project" value="TreeGrafter"/>
</dbReference>
<evidence type="ECO:0000256" key="1">
    <source>
        <dbReference type="SAM" id="MobiDB-lite"/>
    </source>
</evidence>
<proteinExistence type="predicted"/>
<dbReference type="eggNOG" id="KOG1517">
    <property type="taxonomic scope" value="Eukaryota"/>
</dbReference>
<dbReference type="PRINTS" id="PR01547">
    <property type="entry name" value="YEAST176DUF"/>
</dbReference>